<gene>
    <name evidence="1" type="ORF">PHMEG_00023187</name>
</gene>
<evidence type="ECO:0000313" key="2">
    <source>
        <dbReference type="Proteomes" id="UP000198211"/>
    </source>
</evidence>
<protein>
    <submittedName>
        <fullName evidence="1">Polyprotein</fullName>
    </submittedName>
</protein>
<dbReference type="STRING" id="4795.A0A225VHN6"/>
<evidence type="ECO:0000313" key="1">
    <source>
        <dbReference type="EMBL" id="OWZ04842.1"/>
    </source>
</evidence>
<reference evidence="2" key="1">
    <citation type="submission" date="2017-03" db="EMBL/GenBank/DDBJ databases">
        <title>Phytopthora megakarya and P. palmivora, two closely related causual agents of cacao black pod achieved similar genome size and gene model numbers by different mechanisms.</title>
        <authorList>
            <person name="Ali S."/>
            <person name="Shao J."/>
            <person name="Larry D.J."/>
            <person name="Kronmiller B."/>
            <person name="Shen D."/>
            <person name="Strem M.D."/>
            <person name="Melnick R.L."/>
            <person name="Guiltinan M.J."/>
            <person name="Tyler B.M."/>
            <person name="Meinhardt L.W."/>
            <person name="Bailey B.A."/>
        </authorList>
    </citation>
    <scope>NUCLEOTIDE SEQUENCE [LARGE SCALE GENOMIC DNA]</scope>
    <source>
        <strain evidence="2">zdho120</strain>
    </source>
</reference>
<sequence>MYQTYVVTHLSGTLGCNIDVRLSECYAIRTRRVSMGSCTRKYERLQAFTDADWGSNLDDSYSVSGVMVMTGNVPMVFKPKFQRTFSLSSAEAEDMTLSLCVQEVLWVLVMLKDVAIEQEEVTQIWTKLVDSKHHFTQENVQRGPVKFDYVDVKHRLADLLTKALVTKIPK</sequence>
<dbReference type="Proteomes" id="UP000198211">
    <property type="component" value="Unassembled WGS sequence"/>
</dbReference>
<dbReference type="OrthoDB" id="123721at2759"/>
<keyword evidence="2" id="KW-1185">Reference proteome</keyword>
<dbReference type="AlphaFoldDB" id="A0A225VHN6"/>
<comment type="caution">
    <text evidence="1">The sequence shown here is derived from an EMBL/GenBank/DDBJ whole genome shotgun (WGS) entry which is preliminary data.</text>
</comment>
<accession>A0A225VHN6</accession>
<dbReference type="PANTHER" id="PTHR11439">
    <property type="entry name" value="GAG-POL-RELATED RETROTRANSPOSON"/>
    <property type="match status" value="1"/>
</dbReference>
<organism evidence="1 2">
    <name type="scientific">Phytophthora megakarya</name>
    <dbReference type="NCBI Taxonomy" id="4795"/>
    <lineage>
        <taxon>Eukaryota</taxon>
        <taxon>Sar</taxon>
        <taxon>Stramenopiles</taxon>
        <taxon>Oomycota</taxon>
        <taxon>Peronosporomycetes</taxon>
        <taxon>Peronosporales</taxon>
        <taxon>Peronosporaceae</taxon>
        <taxon>Phytophthora</taxon>
    </lineage>
</organism>
<proteinExistence type="predicted"/>
<dbReference type="CDD" id="cd09272">
    <property type="entry name" value="RNase_HI_RT_Ty1"/>
    <property type="match status" value="1"/>
</dbReference>
<dbReference type="PANTHER" id="PTHR11439:SF440">
    <property type="entry name" value="INTEGRASE CATALYTIC DOMAIN-CONTAINING PROTEIN"/>
    <property type="match status" value="1"/>
</dbReference>
<dbReference type="EMBL" id="NBNE01004744">
    <property type="protein sequence ID" value="OWZ04842.1"/>
    <property type="molecule type" value="Genomic_DNA"/>
</dbReference>
<name>A0A225VHN6_9STRA</name>